<accession>A0AAU8HQK2</accession>
<protein>
    <submittedName>
        <fullName evidence="1">Nucleoside triphosphate pyrophosphohydrolase</fullName>
    </submittedName>
</protein>
<dbReference type="AlphaFoldDB" id="A0AAU8HQK2"/>
<dbReference type="CDD" id="cd11532">
    <property type="entry name" value="NTP-PPase_COG4997"/>
    <property type="match status" value="1"/>
</dbReference>
<organism evidence="1">
    <name type="scientific">Proteinivorax hydrogeniformans</name>
    <dbReference type="NCBI Taxonomy" id="1826727"/>
    <lineage>
        <taxon>Bacteria</taxon>
        <taxon>Bacillati</taxon>
        <taxon>Bacillota</taxon>
        <taxon>Clostridia</taxon>
        <taxon>Eubacteriales</taxon>
        <taxon>Proteinivoracaceae</taxon>
        <taxon>Proteinivorax</taxon>
    </lineage>
</organism>
<reference evidence="1" key="2">
    <citation type="submission" date="2024-06" db="EMBL/GenBank/DDBJ databases">
        <authorList>
            <person name="Petrova K.O."/>
            <person name="Toshchakov S.V."/>
            <person name="Boltjanskaja Y.V."/>
            <person name="Kevbrin V.V."/>
        </authorList>
    </citation>
    <scope>NUCLEOTIDE SEQUENCE</scope>
    <source>
        <strain evidence="1">Z-710</strain>
    </source>
</reference>
<dbReference type="InterPro" id="IPR038735">
    <property type="entry name" value="MSMEG_1276-like_NTP-PPase_dom"/>
</dbReference>
<dbReference type="RefSeq" id="WP_353892400.1">
    <property type="nucleotide sequence ID" value="NZ_CP159485.1"/>
</dbReference>
<evidence type="ECO:0000313" key="1">
    <source>
        <dbReference type="EMBL" id="XCI27823.1"/>
    </source>
</evidence>
<reference evidence="1" key="1">
    <citation type="journal article" date="2018" name="Antonie Van Leeuwenhoek">
        <title>Proteinivorax hydrogeniformans sp. nov., an anaerobic, haloalkaliphilic bacterium fermenting proteinaceous compounds with high hydrogen production.</title>
        <authorList>
            <person name="Boltyanskaya Y."/>
            <person name="Detkova E."/>
            <person name="Pimenov N."/>
            <person name="Kevbrin V."/>
        </authorList>
    </citation>
    <scope>NUCLEOTIDE SEQUENCE</scope>
    <source>
        <strain evidence="1">Z-710</strain>
    </source>
</reference>
<sequence>MQQEIYNKLVRDKIPEIIKASNKHCECAYVTDSELQKLLDEKLIEEVNEYLESGKTEELADIIEVIYGILKIKGIDSPELEAIRLKKKRERGGFEKGVLLKKVWKEKSGK</sequence>
<gene>
    <name evidence="1" type="ORF">PRVXH_001747</name>
</gene>
<name>A0AAU8HQK2_9FIRM</name>
<dbReference type="EMBL" id="CP159485">
    <property type="protein sequence ID" value="XCI27823.1"/>
    <property type="molecule type" value="Genomic_DNA"/>
</dbReference>
<proteinExistence type="predicted"/>